<dbReference type="PANTHER" id="PTHR19376:SF32">
    <property type="entry name" value="DNA-DIRECTED RNA POLYMERASE III SUBUNIT RPC1"/>
    <property type="match status" value="1"/>
</dbReference>
<evidence type="ECO:0000256" key="4">
    <source>
        <dbReference type="ARBA" id="ARBA00022695"/>
    </source>
</evidence>
<dbReference type="GO" id="GO:0006351">
    <property type="term" value="P:DNA-templated transcription"/>
    <property type="evidence" value="ECO:0007669"/>
    <property type="project" value="InterPro"/>
</dbReference>
<feature type="domain" description="RNA polymerase Rpb1" evidence="6">
    <location>
        <begin position="2"/>
        <end position="85"/>
    </location>
</feature>
<evidence type="ECO:0000256" key="5">
    <source>
        <dbReference type="ARBA" id="ARBA00023163"/>
    </source>
</evidence>
<dbReference type="PANTHER" id="PTHR19376">
    <property type="entry name" value="DNA-DIRECTED RNA POLYMERASE"/>
    <property type="match status" value="1"/>
</dbReference>
<keyword evidence="4" id="KW-0548">Nucleotidyltransferase</keyword>
<evidence type="ECO:0000256" key="3">
    <source>
        <dbReference type="ARBA" id="ARBA00022679"/>
    </source>
</evidence>
<keyword evidence="3" id="KW-0808">Transferase</keyword>
<feature type="non-terminal residue" evidence="7">
    <location>
        <position position="137"/>
    </location>
</feature>
<evidence type="ECO:0000259" key="6">
    <source>
        <dbReference type="Pfam" id="PF04997"/>
    </source>
</evidence>
<dbReference type="EC" id="2.7.7.6" evidence="1"/>
<dbReference type="SUPFAM" id="SSF64484">
    <property type="entry name" value="beta and beta-prime subunits of DNA dependent RNA-polymerase"/>
    <property type="match status" value="1"/>
</dbReference>
<organism evidence="7">
    <name type="scientific">Trepomonas sp. PC1</name>
    <dbReference type="NCBI Taxonomy" id="1076344"/>
    <lineage>
        <taxon>Eukaryota</taxon>
        <taxon>Metamonada</taxon>
        <taxon>Diplomonadida</taxon>
        <taxon>Hexamitidae</taxon>
        <taxon>Hexamitinae</taxon>
        <taxon>Trepomonas</taxon>
    </lineage>
</organism>
<gene>
    <name evidence="7" type="ORF">TPC1_11432</name>
</gene>
<name>A0A146KJB1_9EUKA</name>
<keyword evidence="2 7" id="KW-0240">DNA-directed RNA polymerase</keyword>
<proteinExistence type="predicted"/>
<dbReference type="GO" id="GO:0003677">
    <property type="term" value="F:DNA binding"/>
    <property type="evidence" value="ECO:0007669"/>
    <property type="project" value="InterPro"/>
</dbReference>
<dbReference type="Gene3D" id="4.10.860.120">
    <property type="entry name" value="RNA polymerase II, clamp domain"/>
    <property type="match status" value="1"/>
</dbReference>
<feature type="non-terminal residue" evidence="7">
    <location>
        <position position="1"/>
    </location>
</feature>
<dbReference type="GO" id="GO:0000428">
    <property type="term" value="C:DNA-directed RNA polymerase complex"/>
    <property type="evidence" value="ECO:0007669"/>
    <property type="project" value="UniProtKB-KW"/>
</dbReference>
<dbReference type="EMBL" id="GDID01001060">
    <property type="protein sequence ID" value="JAP95546.1"/>
    <property type="molecule type" value="Transcribed_RNA"/>
</dbReference>
<dbReference type="InterPro" id="IPR007080">
    <property type="entry name" value="RNA_pol_Rpb1_1"/>
</dbReference>
<evidence type="ECO:0000313" key="7">
    <source>
        <dbReference type="EMBL" id="JAP95546.1"/>
    </source>
</evidence>
<dbReference type="InterPro" id="IPR045867">
    <property type="entry name" value="DNA-dir_RpoC_beta_prime"/>
</dbReference>
<keyword evidence="5" id="KW-0804">Transcription</keyword>
<dbReference type="GO" id="GO:0003899">
    <property type="term" value="F:DNA-directed RNA polymerase activity"/>
    <property type="evidence" value="ECO:0007669"/>
    <property type="project" value="UniProtKB-EC"/>
</dbReference>
<dbReference type="InterPro" id="IPR044893">
    <property type="entry name" value="RNA_pol_Rpb1_clamp_domain"/>
</dbReference>
<evidence type="ECO:0000256" key="2">
    <source>
        <dbReference type="ARBA" id="ARBA00022478"/>
    </source>
</evidence>
<reference evidence="7" key="1">
    <citation type="submission" date="2015-07" db="EMBL/GenBank/DDBJ databases">
        <title>Adaptation to a free-living lifestyle via gene acquisitions in the diplomonad Trepomonas sp. PC1.</title>
        <authorList>
            <person name="Xu F."/>
            <person name="Jerlstrom-Hultqvist J."/>
            <person name="Kolisko M."/>
            <person name="Simpson A.G.B."/>
            <person name="Roger A.J."/>
            <person name="Svard S.G."/>
            <person name="Andersson J.O."/>
        </authorList>
    </citation>
    <scope>NUCLEOTIDE SEQUENCE</scope>
    <source>
        <strain evidence="7">PC1</strain>
    </source>
</reference>
<dbReference type="Pfam" id="PF04997">
    <property type="entry name" value="RNA_pol_Rpb1_1"/>
    <property type="match status" value="1"/>
</dbReference>
<sequence>NTPQPNGLLDGHMGLSQKTGICQTCNKDSESCPGHFGHITLELPVFHPAYFKQIAQILKVICWNCSHFCGENAKQCQNCNEKPKQVFNYKNDKQLLTPEYVLQIFNKIPQSEKKKIGIKSNCTDMIIKTLIVPPCSI</sequence>
<evidence type="ECO:0000256" key="1">
    <source>
        <dbReference type="ARBA" id="ARBA00012418"/>
    </source>
</evidence>
<dbReference type="AlphaFoldDB" id="A0A146KJB1"/>
<protein>
    <recommendedName>
        <fullName evidence="1">DNA-directed RNA polymerase</fullName>
        <ecNumber evidence="1">2.7.7.6</ecNumber>
    </recommendedName>
</protein>
<accession>A0A146KJB1</accession>